<dbReference type="Proteomes" id="UP000663929">
    <property type="component" value="Chromosome"/>
</dbReference>
<comment type="cofactor">
    <cofactor evidence="1">
        <name>[4Fe-4S] cluster</name>
        <dbReference type="ChEBI" id="CHEBI:49883"/>
    </cofactor>
</comment>
<dbReference type="InterPro" id="IPR023867">
    <property type="entry name" value="Sulphatase_maturase_rSAM"/>
</dbReference>
<keyword evidence="8" id="KW-1185">Reference proteome</keyword>
<dbReference type="PANTHER" id="PTHR43273">
    <property type="entry name" value="ANAEROBIC SULFATASE-MATURATING ENZYME HOMOLOG ASLB-RELATED"/>
    <property type="match status" value="1"/>
</dbReference>
<accession>A0A8A4TL01</accession>
<dbReference type="InterPro" id="IPR047771">
    <property type="entry name" value="Radical_SAM_STM4011-like"/>
</dbReference>
<dbReference type="GO" id="GO:0051536">
    <property type="term" value="F:iron-sulfur cluster binding"/>
    <property type="evidence" value="ECO:0007669"/>
    <property type="project" value="UniProtKB-KW"/>
</dbReference>
<evidence type="ECO:0000256" key="3">
    <source>
        <dbReference type="ARBA" id="ARBA00022723"/>
    </source>
</evidence>
<sequence>MKRTILYRGSLSSCNYGCTYCPFAKRRNSRAELEVDAAGLRRFVAWIGGQTGSRHQLLFTPWGEALIRDYYRKAVIALSRMPQVVRVAVQTNLSFPIKTLRGADPRRLALWATYHPGETDRASFLAQCDRMEDLGIPYSVGMVGLHAYLDEIEEMRAALPAHRYLWVNAYKREPNYYTEAMVARLSAVDPYFPINNRRHTSEGRSCRAGHTSFTVDEKGEVRRCHFIPAVVGNIGDGDIAEKLVKSPCTNASCGCYIGYIHLNHLNLESVYGDGLVARIPRSWAV</sequence>
<name>A0A8A4TL01_SULCO</name>
<dbReference type="InterPro" id="IPR058240">
    <property type="entry name" value="rSAM_sf"/>
</dbReference>
<proteinExistence type="inferred from homology"/>
<evidence type="ECO:0000256" key="6">
    <source>
        <dbReference type="ARBA" id="ARBA00023601"/>
    </source>
</evidence>
<comment type="similarity">
    <text evidence="6">Belongs to the radical SAM superfamily. Anaerobic sulfatase-maturating enzyme family.</text>
</comment>
<evidence type="ECO:0000313" key="8">
    <source>
        <dbReference type="Proteomes" id="UP000663929"/>
    </source>
</evidence>
<organism evidence="7 8">
    <name type="scientific">Sulfidibacter corallicola</name>
    <dbReference type="NCBI Taxonomy" id="2818388"/>
    <lineage>
        <taxon>Bacteria</taxon>
        <taxon>Pseudomonadati</taxon>
        <taxon>Acidobacteriota</taxon>
        <taxon>Holophagae</taxon>
        <taxon>Acanthopleuribacterales</taxon>
        <taxon>Acanthopleuribacteraceae</taxon>
        <taxon>Sulfidibacter</taxon>
    </lineage>
</organism>
<dbReference type="GO" id="GO:0016491">
    <property type="term" value="F:oxidoreductase activity"/>
    <property type="evidence" value="ECO:0007669"/>
    <property type="project" value="InterPro"/>
</dbReference>
<dbReference type="GO" id="GO:0046872">
    <property type="term" value="F:metal ion binding"/>
    <property type="evidence" value="ECO:0007669"/>
    <property type="project" value="UniProtKB-KW"/>
</dbReference>
<dbReference type="InterPro" id="IPR013785">
    <property type="entry name" value="Aldolase_TIM"/>
</dbReference>
<evidence type="ECO:0000256" key="1">
    <source>
        <dbReference type="ARBA" id="ARBA00001966"/>
    </source>
</evidence>
<dbReference type="PANTHER" id="PTHR43273:SF3">
    <property type="entry name" value="ANAEROBIC SULFATASE-MATURATING ENZYME HOMOLOG ASLB-RELATED"/>
    <property type="match status" value="1"/>
</dbReference>
<keyword evidence="4" id="KW-0408">Iron</keyword>
<keyword evidence="3" id="KW-0479">Metal-binding</keyword>
<dbReference type="InterPro" id="IPR007197">
    <property type="entry name" value="rSAM"/>
</dbReference>
<dbReference type="AlphaFoldDB" id="A0A8A4TL01"/>
<dbReference type="SFLD" id="SFLDS00029">
    <property type="entry name" value="Radical_SAM"/>
    <property type="match status" value="1"/>
</dbReference>
<keyword evidence="2" id="KW-0949">S-adenosyl-L-methionine</keyword>
<dbReference type="NCBIfam" id="NF038073">
    <property type="entry name" value="rSAM_STM4011"/>
    <property type="match status" value="1"/>
</dbReference>
<dbReference type="CDD" id="cd01335">
    <property type="entry name" value="Radical_SAM"/>
    <property type="match status" value="1"/>
</dbReference>
<evidence type="ECO:0000256" key="4">
    <source>
        <dbReference type="ARBA" id="ARBA00023004"/>
    </source>
</evidence>
<evidence type="ECO:0000256" key="5">
    <source>
        <dbReference type="ARBA" id="ARBA00023014"/>
    </source>
</evidence>
<dbReference type="SUPFAM" id="SSF102114">
    <property type="entry name" value="Radical SAM enzymes"/>
    <property type="match status" value="1"/>
</dbReference>
<dbReference type="RefSeq" id="WP_237379850.1">
    <property type="nucleotide sequence ID" value="NZ_CP071793.1"/>
</dbReference>
<dbReference type="EMBL" id="CP071793">
    <property type="protein sequence ID" value="QTD50220.1"/>
    <property type="molecule type" value="Genomic_DNA"/>
</dbReference>
<keyword evidence="5" id="KW-0411">Iron-sulfur</keyword>
<protein>
    <submittedName>
        <fullName evidence="7">Radical SAM protein</fullName>
    </submittedName>
</protein>
<dbReference type="Gene3D" id="3.20.20.70">
    <property type="entry name" value="Aldolase class I"/>
    <property type="match status" value="1"/>
</dbReference>
<evidence type="ECO:0000256" key="2">
    <source>
        <dbReference type="ARBA" id="ARBA00022691"/>
    </source>
</evidence>
<reference evidence="7" key="1">
    <citation type="submission" date="2021-03" db="EMBL/GenBank/DDBJ databases">
        <title>Acanthopleuribacteraceae sp. M133.</title>
        <authorList>
            <person name="Wang G."/>
        </authorList>
    </citation>
    <scope>NUCLEOTIDE SEQUENCE</scope>
    <source>
        <strain evidence="7">M133</strain>
    </source>
</reference>
<gene>
    <name evidence="7" type="ORF">J3U87_31935</name>
</gene>
<dbReference type="KEGG" id="scor:J3U87_31935"/>
<evidence type="ECO:0000313" key="7">
    <source>
        <dbReference type="EMBL" id="QTD50220.1"/>
    </source>
</evidence>